<accession>A0A9E5JQ98</accession>
<proteinExistence type="predicted"/>
<comment type="caution">
    <text evidence="1">The sequence shown here is derived from an EMBL/GenBank/DDBJ whole genome shotgun (WGS) entry which is preliminary data.</text>
</comment>
<keyword evidence="2" id="KW-1185">Reference proteome</keyword>
<evidence type="ECO:0000313" key="1">
    <source>
        <dbReference type="EMBL" id="NHO64653.1"/>
    </source>
</evidence>
<gene>
    <name evidence="1" type="ORF">G8770_03715</name>
</gene>
<name>A0A9E5JQ98_9GAMM</name>
<dbReference type="Proteomes" id="UP000787472">
    <property type="component" value="Unassembled WGS sequence"/>
</dbReference>
<dbReference type="AlphaFoldDB" id="A0A9E5JQ98"/>
<organism evidence="1 2">
    <name type="scientific">Pseudomaricurvus hydrocarbonicus</name>
    <dbReference type="NCBI Taxonomy" id="1470433"/>
    <lineage>
        <taxon>Bacteria</taxon>
        <taxon>Pseudomonadati</taxon>
        <taxon>Pseudomonadota</taxon>
        <taxon>Gammaproteobacteria</taxon>
        <taxon>Cellvibrionales</taxon>
        <taxon>Cellvibrionaceae</taxon>
        <taxon>Pseudomaricurvus</taxon>
    </lineage>
</organism>
<reference evidence="1" key="1">
    <citation type="submission" date="2020-03" db="EMBL/GenBank/DDBJ databases">
        <authorList>
            <person name="Guo F."/>
        </authorList>
    </citation>
    <scope>NUCLEOTIDE SEQUENCE</scope>
    <source>
        <strain evidence="1">JCM 30134</strain>
    </source>
</reference>
<protein>
    <recommendedName>
        <fullName evidence="3">Phage protein</fullName>
    </recommendedName>
</protein>
<evidence type="ECO:0000313" key="2">
    <source>
        <dbReference type="Proteomes" id="UP000787472"/>
    </source>
</evidence>
<dbReference type="EMBL" id="JAAONZ010000002">
    <property type="protein sequence ID" value="NHO64653.1"/>
    <property type="molecule type" value="Genomic_DNA"/>
</dbReference>
<sequence>MSETNVMDFLEELGAGIFKEKLAHALSEAALGTIIHGNGTKKAKVSIELTFKQIGENDQVSISHKLAHITPTKRGKKSEEDTTETAMFVGRGGVLSVSQPREELRGQFALRQDSDGKSLN</sequence>
<evidence type="ECO:0008006" key="3">
    <source>
        <dbReference type="Google" id="ProtNLM"/>
    </source>
</evidence>
<dbReference type="RefSeq" id="WP_167181888.1">
    <property type="nucleotide sequence ID" value="NZ_JAAONZ010000002.1"/>
</dbReference>